<evidence type="ECO:0000256" key="2">
    <source>
        <dbReference type="ARBA" id="ARBA00022475"/>
    </source>
</evidence>
<protein>
    <recommendedName>
        <fullName evidence="10">Odorant receptor</fullName>
    </recommendedName>
</protein>
<evidence type="ECO:0000256" key="8">
    <source>
        <dbReference type="ARBA" id="ARBA00023170"/>
    </source>
</evidence>
<keyword evidence="7 10" id="KW-0472">Membrane</keyword>
<dbReference type="GO" id="GO:0004984">
    <property type="term" value="F:olfactory receptor activity"/>
    <property type="evidence" value="ECO:0007669"/>
    <property type="project" value="InterPro"/>
</dbReference>
<proteinExistence type="evidence at transcript level"/>
<dbReference type="GO" id="GO:0005886">
    <property type="term" value="C:plasma membrane"/>
    <property type="evidence" value="ECO:0007669"/>
    <property type="project" value="UniProtKB-SubCell"/>
</dbReference>
<evidence type="ECO:0000256" key="1">
    <source>
        <dbReference type="ARBA" id="ARBA00004651"/>
    </source>
</evidence>
<evidence type="ECO:0000256" key="10">
    <source>
        <dbReference type="RuleBase" id="RU351113"/>
    </source>
</evidence>
<dbReference type="AlphaFoldDB" id="A0A385H5X4"/>
<keyword evidence="6 10" id="KW-1133">Transmembrane helix</keyword>
<organism evidence="12">
    <name type="scientific">Yemma signatus</name>
    <dbReference type="NCBI Taxonomy" id="300820"/>
    <lineage>
        <taxon>Eukaryota</taxon>
        <taxon>Metazoa</taxon>
        <taxon>Ecdysozoa</taxon>
        <taxon>Arthropoda</taxon>
        <taxon>Hexapoda</taxon>
        <taxon>Insecta</taxon>
        <taxon>Pterygota</taxon>
        <taxon>Neoptera</taxon>
        <taxon>Paraneoptera</taxon>
        <taxon>Hemiptera</taxon>
        <taxon>Heteroptera</taxon>
        <taxon>Panheteroptera</taxon>
        <taxon>Pentatomomorpha</taxon>
        <taxon>Lygaeoidea</taxon>
        <taxon>Berytidae</taxon>
        <taxon>Yemma</taxon>
    </lineage>
</organism>
<evidence type="ECO:0000256" key="3">
    <source>
        <dbReference type="ARBA" id="ARBA00022606"/>
    </source>
</evidence>
<evidence type="ECO:0000256" key="5">
    <source>
        <dbReference type="ARBA" id="ARBA00022725"/>
    </source>
</evidence>
<feature type="transmembrane region" description="Helical" evidence="10">
    <location>
        <begin position="234"/>
        <end position="254"/>
    </location>
</feature>
<keyword evidence="3 10" id="KW-0716">Sensory transduction</keyword>
<feature type="region of interest" description="Disordered" evidence="11">
    <location>
        <begin position="180"/>
        <end position="200"/>
    </location>
</feature>
<keyword evidence="8 10" id="KW-0675">Receptor</keyword>
<evidence type="ECO:0000256" key="4">
    <source>
        <dbReference type="ARBA" id="ARBA00022692"/>
    </source>
</evidence>
<comment type="caution">
    <text evidence="10">Lacks conserved residue(s) required for the propagation of feature annotation.</text>
</comment>
<keyword evidence="9 10" id="KW-0807">Transducer</keyword>
<keyword evidence="2" id="KW-1003">Cell membrane</keyword>
<dbReference type="PANTHER" id="PTHR21137">
    <property type="entry name" value="ODORANT RECEPTOR"/>
    <property type="match status" value="1"/>
</dbReference>
<reference evidence="12" key="1">
    <citation type="submission" date="2017-10" db="EMBL/GenBank/DDBJ databases">
        <authorList>
            <person name="Banno H."/>
            <person name="Chua N.-H."/>
        </authorList>
    </citation>
    <scope>NUCLEOTIDE SEQUENCE</scope>
</reference>
<dbReference type="InterPro" id="IPR004117">
    <property type="entry name" value="7tm6_olfct_rcpt"/>
</dbReference>
<evidence type="ECO:0000313" key="12">
    <source>
        <dbReference type="EMBL" id="AXX83020.1"/>
    </source>
</evidence>
<feature type="transmembrane region" description="Helical" evidence="10">
    <location>
        <begin position="60"/>
        <end position="82"/>
    </location>
</feature>
<comment type="subcellular location">
    <subcellularLocation>
        <location evidence="1 10">Cell membrane</location>
        <topology evidence="1 10">Multi-pass membrane protein</topology>
    </subcellularLocation>
</comment>
<dbReference type="GO" id="GO:0007165">
    <property type="term" value="P:signal transduction"/>
    <property type="evidence" value="ECO:0007669"/>
    <property type="project" value="UniProtKB-KW"/>
</dbReference>
<evidence type="ECO:0000256" key="9">
    <source>
        <dbReference type="ARBA" id="ARBA00023224"/>
    </source>
</evidence>
<comment type="similarity">
    <text evidence="10">Belongs to the insect chemoreceptor superfamily. Heteromeric odorant receptor channel (TC 1.A.69) family.</text>
</comment>
<keyword evidence="4 10" id="KW-0812">Transmembrane</keyword>
<feature type="transmembrane region" description="Helical" evidence="10">
    <location>
        <begin position="123"/>
        <end position="141"/>
    </location>
</feature>
<dbReference type="GO" id="GO:0005549">
    <property type="term" value="F:odorant binding"/>
    <property type="evidence" value="ECO:0007669"/>
    <property type="project" value="InterPro"/>
</dbReference>
<gene>
    <name evidence="12" type="primary">OR19</name>
</gene>
<keyword evidence="5 10" id="KW-0552">Olfaction</keyword>
<sequence>MLNPLSTFQAFVKLAVCLICIDRQASFMNLYRKDFLKSLTPEKRERAGPIYRKYTRLSNFFCNLAVFVNYFCVTTWMLLPVIRSKVVSENLHFELKVEGEKVNKILGGWYPFPFGESPWYEGVFVYEFAGAFWETIVITFFECMQISLAMMLGAHLSVLGFFISEVKARDVGIGTGTAVEGGGQEGGGALGEGKEGQGHHRDLTPREELLLYIKDHQMVMKVGDEFKDMYNLPITLQLGFGLLILTISIFHFIFAPKGGIFILKFLLYCSYEFTEIVLYCYCGNFLETVSEDFAFNVYCSEWYKLKNDYRKSGLMIMARAMRPLSIIAVRLYPVNHVTLLSMLQFSFSTSALLSRLTQAQGTTS</sequence>
<name>A0A385H5X4_9HEMI</name>
<evidence type="ECO:0000256" key="6">
    <source>
        <dbReference type="ARBA" id="ARBA00022989"/>
    </source>
</evidence>
<dbReference type="Pfam" id="PF02949">
    <property type="entry name" value="7tm_6"/>
    <property type="match status" value="1"/>
</dbReference>
<evidence type="ECO:0000256" key="7">
    <source>
        <dbReference type="ARBA" id="ARBA00023136"/>
    </source>
</evidence>
<dbReference type="PANTHER" id="PTHR21137:SF35">
    <property type="entry name" value="ODORANT RECEPTOR 19A-RELATED"/>
    <property type="match status" value="1"/>
</dbReference>
<feature type="compositionally biased region" description="Gly residues" evidence="11">
    <location>
        <begin position="180"/>
        <end position="191"/>
    </location>
</feature>
<dbReference type="EMBL" id="MG204654">
    <property type="protein sequence ID" value="AXX83020.1"/>
    <property type="molecule type" value="mRNA"/>
</dbReference>
<evidence type="ECO:0000256" key="11">
    <source>
        <dbReference type="SAM" id="MobiDB-lite"/>
    </source>
</evidence>
<accession>A0A385H5X4</accession>